<evidence type="ECO:0000256" key="1">
    <source>
        <dbReference type="ARBA" id="ARBA00000799"/>
    </source>
</evidence>
<reference evidence="9 12" key="3">
    <citation type="submission" date="2019-08" db="EMBL/GenBank/DDBJ databases">
        <title>Whole genome sequencing of Aggregatibacter actinomycetemcomitans cultured from blood stream infections in Denmark reveals a novel phylogenetic lineage expressing serotype a membrane O polysaccharide.</title>
        <authorList>
            <person name="Nedergaard S."/>
            <person name="Kobel C.M."/>
            <person name="Nielsen M.B."/>
            <person name="Moeller R.T."/>
            <person name="Jensen A.B."/>
            <person name="Noerskov-Lauritsen N."/>
        </authorList>
    </citation>
    <scope>NUCLEOTIDE SEQUENCE [LARGE SCALE GENOMIC DNA]</scope>
    <source>
        <strain evidence="9 12">PN_563</strain>
    </source>
</reference>
<evidence type="ECO:0000313" key="10">
    <source>
        <dbReference type="Proteomes" id="UP000072236"/>
    </source>
</evidence>
<dbReference type="SMR" id="A0A5D0EHI8"/>
<dbReference type="InterPro" id="IPR005801">
    <property type="entry name" value="ADC_synthase"/>
</dbReference>
<organism evidence="9 12">
    <name type="scientific">Aggregatibacter actinomycetemcomitans</name>
    <name type="common">Actinobacillus actinomycetemcomitans</name>
    <name type="synonym">Haemophilus actinomycetemcomitans</name>
    <dbReference type="NCBI Taxonomy" id="714"/>
    <lineage>
        <taxon>Bacteria</taxon>
        <taxon>Pseudomonadati</taxon>
        <taxon>Pseudomonadota</taxon>
        <taxon>Gammaproteobacteria</taxon>
        <taxon>Pasteurellales</taxon>
        <taxon>Pasteurellaceae</taxon>
        <taxon>Aggregatibacter</taxon>
    </lineage>
</organism>
<evidence type="ECO:0000313" key="8">
    <source>
        <dbReference type="EMBL" id="PHO21228.1"/>
    </source>
</evidence>
<name>A0A5D0EHI8_AGGAC</name>
<evidence type="ECO:0000256" key="2">
    <source>
        <dbReference type="ARBA" id="ARBA00005297"/>
    </source>
</evidence>
<dbReference type="InterPro" id="IPR034681">
    <property type="entry name" value="MenF"/>
</dbReference>
<proteinExistence type="inferred from homology"/>
<dbReference type="GO" id="GO:0000287">
    <property type="term" value="F:magnesium ion binding"/>
    <property type="evidence" value="ECO:0007669"/>
    <property type="project" value="UniProtKB-UniRule"/>
</dbReference>
<dbReference type="GO" id="GO:0008909">
    <property type="term" value="F:isochorismate synthase activity"/>
    <property type="evidence" value="ECO:0007669"/>
    <property type="project" value="UniProtKB-UniRule"/>
</dbReference>
<reference evidence="7 10" key="1">
    <citation type="submission" date="2015-10" db="EMBL/GenBank/DDBJ databases">
        <title>Tn-seq of a polymicrobial infection.</title>
        <authorList>
            <person name="Stacy A."/>
            <person name="Rumbaugh K.P."/>
            <person name="Whiteley M."/>
        </authorList>
    </citation>
    <scope>NUCLEOTIDE SEQUENCE [LARGE SCALE GENOMIC DNA]</scope>
    <source>
        <strain evidence="7 10">624</strain>
    </source>
</reference>
<dbReference type="OrthoDB" id="9806579at2"/>
<dbReference type="HAMAP" id="MF_01935">
    <property type="entry name" value="MenF"/>
    <property type="match status" value="1"/>
</dbReference>
<gene>
    <name evidence="5" type="primary">menF</name>
    <name evidence="7" type="ORF">ACT75_03285</name>
    <name evidence="8" type="ORF">CQR80_03445</name>
    <name evidence="9" type="ORF">FXB79_09440</name>
</gene>
<dbReference type="KEGG" id="aact:ACT75_03285"/>
<reference evidence="8 11" key="2">
    <citation type="submission" date="2017-10" db="EMBL/GenBank/DDBJ databases">
        <title>Draft genome sequences of Aggregatibacter actinomycetemcomitans strains 310a and 310b.</title>
        <authorList>
            <person name="May A.C."/>
            <person name="Ohta H."/>
            <person name="Maeda H."/>
            <person name="Kokeguchi S."/>
            <person name="Cugini C."/>
        </authorList>
    </citation>
    <scope>NUCLEOTIDE SEQUENCE [LARGE SCALE GENOMIC DNA]</scope>
    <source>
        <strain evidence="8 11">310b</strain>
    </source>
</reference>
<evidence type="ECO:0000256" key="4">
    <source>
        <dbReference type="ARBA" id="ARBA00023235"/>
    </source>
</evidence>
<dbReference type="EMBL" id="VSED01000030">
    <property type="protein sequence ID" value="TYA38306.1"/>
    <property type="molecule type" value="Genomic_DNA"/>
</dbReference>
<comment type="pathway">
    <text evidence="5">Quinol/quinone metabolism; menaquinone biosynthesis.</text>
</comment>
<evidence type="ECO:0000313" key="12">
    <source>
        <dbReference type="Proteomes" id="UP000323012"/>
    </source>
</evidence>
<accession>A0A5D0EHI8</accession>
<dbReference type="PANTHER" id="PTHR47253:SF4">
    <property type="entry name" value="ISOCHORISMATE SYNTHASE 2, CHLOROPLASTIC"/>
    <property type="match status" value="1"/>
</dbReference>
<dbReference type="AlphaFoldDB" id="A0A5D0EHI8"/>
<evidence type="ECO:0000313" key="9">
    <source>
        <dbReference type="EMBL" id="TYA38306.1"/>
    </source>
</evidence>
<feature type="binding site" evidence="5">
    <location>
        <position position="409"/>
    </location>
    <ligand>
        <name>Mg(2+)</name>
        <dbReference type="ChEBI" id="CHEBI:18420"/>
    </ligand>
</feature>
<dbReference type="Proteomes" id="UP000226080">
    <property type="component" value="Unassembled WGS sequence"/>
</dbReference>
<dbReference type="SUPFAM" id="SSF56322">
    <property type="entry name" value="ADC synthase"/>
    <property type="match status" value="1"/>
</dbReference>
<evidence type="ECO:0000313" key="11">
    <source>
        <dbReference type="Proteomes" id="UP000226080"/>
    </source>
</evidence>
<feature type="domain" description="Chorismate-utilising enzyme C-terminal" evidence="6">
    <location>
        <begin position="162"/>
        <end position="413"/>
    </location>
</feature>
<dbReference type="InterPro" id="IPR015890">
    <property type="entry name" value="Chorismate_C"/>
</dbReference>
<dbReference type="EMBL" id="CP012959">
    <property type="protein sequence ID" value="AMQ93612.1"/>
    <property type="molecule type" value="Genomic_DNA"/>
</dbReference>
<keyword evidence="5" id="KW-0479">Metal-binding</keyword>
<keyword evidence="5" id="KW-0474">Menaquinone biosynthesis</keyword>
<dbReference type="GO" id="GO:0009234">
    <property type="term" value="P:menaquinone biosynthetic process"/>
    <property type="evidence" value="ECO:0007669"/>
    <property type="project" value="UniProtKB-UniRule"/>
</dbReference>
<dbReference type="RefSeq" id="WP_005543706.1">
    <property type="nucleotide sequence ID" value="NZ_CP012959.1"/>
</dbReference>
<comment type="function">
    <text evidence="5">Catalyzes the conversion of chorismate to isochorismate.</text>
</comment>
<evidence type="ECO:0000259" key="6">
    <source>
        <dbReference type="Pfam" id="PF00425"/>
    </source>
</evidence>
<feature type="active site" description="Proton acceptor" evidence="5">
    <location>
        <position position="182"/>
    </location>
</feature>
<keyword evidence="11" id="KW-1185">Reference proteome</keyword>
<evidence type="ECO:0000256" key="5">
    <source>
        <dbReference type="HAMAP-Rule" id="MF_01935"/>
    </source>
</evidence>
<comment type="pathway">
    <text evidence="5">Quinol/quinone metabolism; 1,4-dihydroxy-2-naphthoate biosynthesis; 1,4-dihydroxy-2-naphthoate from chorismate: step 1/7.</text>
</comment>
<keyword evidence="4 5" id="KW-0413">Isomerase</keyword>
<keyword evidence="3 5" id="KW-0460">Magnesium</keyword>
<dbReference type="NCBIfam" id="TIGR00543">
    <property type="entry name" value="isochor_syn"/>
    <property type="match status" value="1"/>
</dbReference>
<dbReference type="Proteomes" id="UP000323012">
    <property type="component" value="Unassembled WGS sequence"/>
</dbReference>
<dbReference type="EC" id="5.4.4.2" evidence="5"/>
<dbReference type="Pfam" id="PF00425">
    <property type="entry name" value="Chorismate_bind"/>
    <property type="match status" value="1"/>
</dbReference>
<evidence type="ECO:0000256" key="3">
    <source>
        <dbReference type="ARBA" id="ARBA00022842"/>
    </source>
</evidence>
<dbReference type="Proteomes" id="UP000072236">
    <property type="component" value="Chromosome"/>
</dbReference>
<comment type="cofactor">
    <cofactor evidence="5">
        <name>Mg(2+)</name>
        <dbReference type="ChEBI" id="CHEBI:18420"/>
    </cofactor>
</comment>
<feature type="active site" description="Proton donor" evidence="5">
    <location>
        <position position="232"/>
    </location>
</feature>
<dbReference type="InterPro" id="IPR044250">
    <property type="entry name" value="MenF-like"/>
</dbReference>
<comment type="similarity">
    <text evidence="2 5">Belongs to the isochorismate synthase family.</text>
</comment>
<dbReference type="Gene3D" id="3.60.120.10">
    <property type="entry name" value="Anthranilate synthase"/>
    <property type="match status" value="1"/>
</dbReference>
<feature type="binding site" evidence="5">
    <location>
        <position position="276"/>
    </location>
    <ligand>
        <name>Mg(2+)</name>
        <dbReference type="ChEBI" id="CHEBI:18420"/>
    </ligand>
</feature>
<dbReference type="InterPro" id="IPR004561">
    <property type="entry name" value="IsoChor_synthase"/>
</dbReference>
<sequence>MDSLQSIKAQLISQIHQLESEQHAISVCSAQVEGSVNLLAWLKAQPHYPQCYFKLQQGESAFAAIGEVRAFDQLAAAQHFIEQANLSLFGGMTFNGDTYFFLPQLLLEQTQNRLTVKVFIDHADFKESKQQALTFLKTLEKTTALLDVQSEATRFHQQADQLRWQHWVEQALAQIRSGYVDKLVLANETTFHLNAPLNAQDFLAKSEAHNYGCYHFLLAKSPFSIFLGSTPERLYARHQRRLTTEALAGTALVSDDPAENRQQAQWLLRDRKNIHENQLVAEGICANLSAFAKQIQLGEIGLKPLRRVQHLRREITALLTENCTDLDCLKAIHPTAAVAGLPQQSAKTLLAQIENYDRSWYAGTLGFFNRARAEFCVTIRSAFIEADKIRVFAGAGIVEGSVPLLEWQEIERKAAGLISLLQITESKNGEKKCQ</sequence>
<evidence type="ECO:0000313" key="7">
    <source>
        <dbReference type="EMBL" id="AMQ93612.1"/>
    </source>
</evidence>
<dbReference type="PANTHER" id="PTHR47253">
    <property type="match status" value="1"/>
</dbReference>
<protein>
    <recommendedName>
        <fullName evidence="5">Isochorismate synthase MenF</fullName>
        <ecNumber evidence="5">5.4.4.2</ecNumber>
    </recommendedName>
    <alternativeName>
        <fullName evidence="5">Isochorismate mutase</fullName>
    </alternativeName>
</protein>
<comment type="catalytic activity">
    <reaction evidence="1 5">
        <text>chorismate = isochorismate</text>
        <dbReference type="Rhea" id="RHEA:18985"/>
        <dbReference type="ChEBI" id="CHEBI:29748"/>
        <dbReference type="ChEBI" id="CHEBI:29780"/>
        <dbReference type="EC" id="5.4.4.2"/>
    </reaction>
</comment>
<dbReference type="EMBL" id="PCGW01000004">
    <property type="protein sequence ID" value="PHO21228.1"/>
    <property type="molecule type" value="Genomic_DNA"/>
</dbReference>